<dbReference type="Proteomes" id="UP000198802">
    <property type="component" value="Unassembled WGS sequence"/>
</dbReference>
<evidence type="ECO:0000256" key="1">
    <source>
        <dbReference type="ARBA" id="ARBA00004167"/>
    </source>
</evidence>
<dbReference type="InterPro" id="IPR029016">
    <property type="entry name" value="GAF-like_dom_sf"/>
</dbReference>
<name>A0A0S4QUW3_9ACTN</name>
<gene>
    <name evidence="6" type="ORF">Ga0074812_1236</name>
</gene>
<keyword evidence="2" id="KW-0175">Coiled coil</keyword>
<feature type="region of interest" description="Disordered" evidence="3">
    <location>
        <begin position="1151"/>
        <end position="1188"/>
    </location>
</feature>
<dbReference type="Gene3D" id="1.10.510.10">
    <property type="entry name" value="Transferase(Phosphotransferase) domain 1"/>
    <property type="match status" value="1"/>
</dbReference>
<evidence type="ECO:0000313" key="6">
    <source>
        <dbReference type="EMBL" id="CUU58878.1"/>
    </source>
</evidence>
<feature type="coiled-coil region" evidence="2">
    <location>
        <begin position="1493"/>
        <end position="1520"/>
    </location>
</feature>
<dbReference type="SUPFAM" id="SSF56112">
    <property type="entry name" value="Protein kinase-like (PK-like)"/>
    <property type="match status" value="1"/>
</dbReference>
<feature type="domain" description="Protein kinase" evidence="4">
    <location>
        <begin position="1"/>
        <end position="272"/>
    </location>
</feature>
<dbReference type="SMART" id="SM00267">
    <property type="entry name" value="GGDEF"/>
    <property type="match status" value="1"/>
</dbReference>
<dbReference type="InterPro" id="IPR053159">
    <property type="entry name" value="Hybrid_Histidine_Kinase"/>
</dbReference>
<dbReference type="Gene3D" id="3.30.70.270">
    <property type="match status" value="1"/>
</dbReference>
<dbReference type="InterPro" id="IPR000719">
    <property type="entry name" value="Prot_kinase_dom"/>
</dbReference>
<dbReference type="Gene3D" id="3.30.450.40">
    <property type="match status" value="1"/>
</dbReference>
<dbReference type="Pfam" id="PF00069">
    <property type="entry name" value="Pkinase"/>
    <property type="match status" value="1"/>
</dbReference>
<dbReference type="InterPro" id="IPR041664">
    <property type="entry name" value="AAA_16"/>
</dbReference>
<dbReference type="PROSITE" id="PS50011">
    <property type="entry name" value="PROTEIN_KINASE_DOM"/>
    <property type="match status" value="1"/>
</dbReference>
<dbReference type="GO" id="GO:0016020">
    <property type="term" value="C:membrane"/>
    <property type="evidence" value="ECO:0007669"/>
    <property type="project" value="UniProtKB-SubCell"/>
</dbReference>
<dbReference type="GO" id="GO:0004672">
    <property type="term" value="F:protein kinase activity"/>
    <property type="evidence" value="ECO:0007669"/>
    <property type="project" value="InterPro"/>
</dbReference>
<reference evidence="7" key="1">
    <citation type="submission" date="2015-11" db="EMBL/GenBank/DDBJ databases">
        <authorList>
            <person name="Varghese N."/>
        </authorList>
    </citation>
    <scope>NUCLEOTIDE SEQUENCE [LARGE SCALE GENOMIC DNA]</scope>
    <source>
        <strain evidence="7">DSM 45899</strain>
    </source>
</reference>
<dbReference type="InterPro" id="IPR029787">
    <property type="entry name" value="Nucleotide_cyclase"/>
</dbReference>
<evidence type="ECO:0000256" key="3">
    <source>
        <dbReference type="SAM" id="MobiDB-lite"/>
    </source>
</evidence>
<dbReference type="NCBIfam" id="TIGR00254">
    <property type="entry name" value="GGDEF"/>
    <property type="match status" value="1"/>
</dbReference>
<dbReference type="GO" id="GO:0005524">
    <property type="term" value="F:ATP binding"/>
    <property type="evidence" value="ECO:0007669"/>
    <property type="project" value="InterPro"/>
</dbReference>
<dbReference type="SMART" id="SM00065">
    <property type="entry name" value="GAF"/>
    <property type="match status" value="1"/>
</dbReference>
<dbReference type="FunFam" id="3.30.70.270:FF:000001">
    <property type="entry name" value="Diguanylate cyclase domain protein"/>
    <property type="match status" value="1"/>
</dbReference>
<dbReference type="CDD" id="cd14014">
    <property type="entry name" value="STKc_PknB_like"/>
    <property type="match status" value="1"/>
</dbReference>
<evidence type="ECO:0000313" key="7">
    <source>
        <dbReference type="Proteomes" id="UP000198802"/>
    </source>
</evidence>
<comment type="subcellular location">
    <subcellularLocation>
        <location evidence="1">Membrane</location>
        <topology evidence="1">Single-pass membrane protein</topology>
    </subcellularLocation>
</comment>
<dbReference type="PROSITE" id="PS50887">
    <property type="entry name" value="GGDEF"/>
    <property type="match status" value="1"/>
</dbReference>
<dbReference type="RefSeq" id="WP_091282703.1">
    <property type="nucleotide sequence ID" value="NZ_FAOZ01000023.1"/>
</dbReference>
<evidence type="ECO:0000259" key="5">
    <source>
        <dbReference type="PROSITE" id="PS50887"/>
    </source>
</evidence>
<dbReference type="PANTHER" id="PTHR43642">
    <property type="entry name" value="HYBRID SIGNAL TRANSDUCTION HISTIDINE KINASE G"/>
    <property type="match status" value="1"/>
</dbReference>
<dbReference type="Pfam" id="PF13191">
    <property type="entry name" value="AAA_16"/>
    <property type="match status" value="1"/>
</dbReference>
<protein>
    <submittedName>
        <fullName evidence="6">Diguanylate cyclase (GGDEF) domain-containing protein</fullName>
    </submittedName>
</protein>
<feature type="domain" description="GGDEF" evidence="5">
    <location>
        <begin position="1548"/>
        <end position="1683"/>
    </location>
</feature>
<dbReference type="InterPro" id="IPR000160">
    <property type="entry name" value="GGDEF_dom"/>
</dbReference>
<evidence type="ECO:0000256" key="2">
    <source>
        <dbReference type="SAM" id="Coils"/>
    </source>
</evidence>
<organism evidence="6 7">
    <name type="scientific">Parafrankia irregularis</name>
    <dbReference type="NCBI Taxonomy" id="795642"/>
    <lineage>
        <taxon>Bacteria</taxon>
        <taxon>Bacillati</taxon>
        <taxon>Actinomycetota</taxon>
        <taxon>Actinomycetes</taxon>
        <taxon>Frankiales</taxon>
        <taxon>Frankiaceae</taxon>
        <taxon>Parafrankia</taxon>
    </lineage>
</organism>
<accession>A0A0S4QUW3</accession>
<dbReference type="CDD" id="cd01949">
    <property type="entry name" value="GGDEF"/>
    <property type="match status" value="1"/>
</dbReference>
<dbReference type="Pfam" id="PF00990">
    <property type="entry name" value="GGDEF"/>
    <property type="match status" value="1"/>
</dbReference>
<dbReference type="EMBL" id="FAOZ01000023">
    <property type="protein sequence ID" value="CUU58878.1"/>
    <property type="molecule type" value="Genomic_DNA"/>
</dbReference>
<dbReference type="SUPFAM" id="SSF52540">
    <property type="entry name" value="P-loop containing nucleoside triphosphate hydrolases"/>
    <property type="match status" value="1"/>
</dbReference>
<dbReference type="InterPro" id="IPR043128">
    <property type="entry name" value="Rev_trsase/Diguanyl_cyclase"/>
</dbReference>
<sequence length="1700" mass="183920">MSPTPSPLLPVVLAETERTRVTRVAGPTGPLIRKEALGRGAGRRLRHEAKILQRLAGVQGVVQLAAAPDVEHKADVEHETDIKESSGSILLEDINGTALSGWRTPLGPDLLLAVAEALARAVAGMHHRGVVHRDISPANVVATPDGDVCLIDFALATTLTSMRSEFTHHAAIIGTVPYLAPEQTGRTSRPIDHRADLYAVGATLYELAAGAPPFGADDPLRIIHDHLARVPVPASERNPAVPRALAQVIAHLLEKEPDDRYQSAEGLAHDLALIRRGTPPARPGARDRWDRQLTSSRLVGRNQQIDELRGAFLAVMAGQPRSVLVEGEAGVGKTALVDELRVIAAGHGGWFVAGAFDQHRLDQAHSGFLRAIRALGRLLLAEPEERLVGYRDRLRRGLGRNVGLAAAAVPELGVLLDVQAAPGDLMTRRARAAHTGVEILRAVASTERPVVCFVDNLQWANRTPLGILEPIFGGSAEVDGLLLVGAYRASEVGATTPLAGPLGHWLGQPHGPRQLRLENLTPAAQAALIADVLHVATGPAAELARMLAPATRGNPRDTLDLLTTLRREELLDLRPGGWQWDPEALRRRLHRIDFAELLTARVAALPGVTVDLLAMVACLGAHVDLDLLAAATALPTDEVERRLALAIEIGVLVPETVDGGRHSVRFQDDRTRQTALVGLTRQSQDATRLRLARNLAGHGEDPDDPHPQRRDAEYLSAAAEQYLPVLGAIHDPAERRRAAALLRRAAGEAKVLSNHAQVERYTAAAATLLDPSEVDALLAVHIERHAALRDLGLLDEADEVFQIIDRLCTDPLQRTAPTVIQIRSLTDRARATEAIGLGVEQLRRLGMTVPDHEQLDAEIDSGLDAAYRWIDTTSDTDDLRRAELVDEVRRSAVNVINGLSPAAFFSDHMMLAWLTVRTLAIWAQDGPSRALLGPASQIAITTITRRADYRAGHRILRRLLAVGHARGYEPEVWLAEFHYLITCGHWFEPLEHNLSATRRALDELVQSGDFQGACWAHHCLLFNLLDCAPSLDLIAAEAEAAMKLATRTGNQRAEESARVFRRLVAALRGETEDVHTDETAELALMAGNSVAVVHFHITNAILAAVFDRPADLARHLAAVEPLLAPFEASYMIVAARLLRVLMLAQQIRSGHRQPSTDRPLAGNPPAENAPAQDPPTGNPPAGDAPAGDPREELDEMIVWLSGRAADAPVNFLHVLYLAQAEQAWAIGDFQRASYMFDAAHREAISRSRPWHLALILEEAARFYLGHGLEVAGRLLLVGTRRVYAGWGATAKVNQLDWGSPGLRSGPPAEELLVGGPRKRAGGRSLVTTGTIDLRGIVAASRALSSETSVAGLRAAVVGILSEMTGATDVHLLLRDEEREAWTVTTDAGPAISLREAGQRHLLPPSVVWYAERTGEPVVVTDVATDDRFRRDPCFCPQDRCSLLAVPISTRGRLRAMLLLENRMISHAFSADRLEGIMLVAGQLAVSLDNALMYASLERKVEQRTQQLAAANRQLKQLSVTDPLTGLANRRRLDEILDHEWRQARRRGTPIALAMVDIDHFKLYNDHFGHGAGDHCLRLVARCVAGSLQDPLIAARYGGEEFAVVMPDTDAAGAARLARHICAAVEALAEPHPRVATRVVTVSIGTTALVPTSRDDLAGFVECADAALYRAKRGGRNRAEVVLTRPCLAAVSTSSAGPGSA</sequence>
<dbReference type="SMART" id="SM00220">
    <property type="entry name" value="S_TKc"/>
    <property type="match status" value="1"/>
</dbReference>
<dbReference type="PANTHER" id="PTHR43642:SF1">
    <property type="entry name" value="HYBRID SIGNAL TRANSDUCTION HISTIDINE KINASE G"/>
    <property type="match status" value="1"/>
</dbReference>
<evidence type="ECO:0000259" key="4">
    <source>
        <dbReference type="PROSITE" id="PS50011"/>
    </source>
</evidence>
<dbReference type="InterPro" id="IPR011009">
    <property type="entry name" value="Kinase-like_dom_sf"/>
</dbReference>
<dbReference type="SUPFAM" id="SSF55073">
    <property type="entry name" value="Nucleotide cyclase"/>
    <property type="match status" value="1"/>
</dbReference>
<dbReference type="InterPro" id="IPR027417">
    <property type="entry name" value="P-loop_NTPase"/>
</dbReference>
<dbReference type="InterPro" id="IPR003018">
    <property type="entry name" value="GAF"/>
</dbReference>
<keyword evidence="7" id="KW-1185">Reference proteome</keyword>
<dbReference type="Pfam" id="PF01590">
    <property type="entry name" value="GAF"/>
    <property type="match status" value="1"/>
</dbReference>
<dbReference type="SUPFAM" id="SSF55781">
    <property type="entry name" value="GAF domain-like"/>
    <property type="match status" value="1"/>
</dbReference>
<proteinExistence type="predicted"/>